<keyword evidence="4" id="KW-1185">Reference proteome</keyword>
<name>A0A1X7CR11_9MICC</name>
<dbReference type="InterPro" id="IPR004675">
    <property type="entry name" value="AhpD_core"/>
</dbReference>
<gene>
    <name evidence="3" type="ORF">SAMN06296028_10568</name>
</gene>
<dbReference type="InterPro" id="IPR003779">
    <property type="entry name" value="CMD-like"/>
</dbReference>
<dbReference type="InterPro" id="IPR029032">
    <property type="entry name" value="AhpD-like"/>
</dbReference>
<dbReference type="EMBL" id="FXAC01000005">
    <property type="protein sequence ID" value="SMF01127.1"/>
    <property type="molecule type" value="Genomic_DNA"/>
</dbReference>
<dbReference type="Proteomes" id="UP000192929">
    <property type="component" value="Unassembled WGS sequence"/>
</dbReference>
<protein>
    <submittedName>
        <fullName evidence="3">Alkylhydroperoxidase AhpD family core domain-containing protein</fullName>
    </submittedName>
</protein>
<organism evidence="3 4">
    <name type="scientific">Kocuria marina subsp. indica</name>
    <dbReference type="NCBI Taxonomy" id="1049583"/>
    <lineage>
        <taxon>Bacteria</taxon>
        <taxon>Bacillati</taxon>
        <taxon>Actinomycetota</taxon>
        <taxon>Actinomycetes</taxon>
        <taxon>Micrococcales</taxon>
        <taxon>Micrococcaceae</taxon>
        <taxon>Kocuria</taxon>
    </lineage>
</organism>
<keyword evidence="3" id="KW-0560">Oxidoreductase</keyword>
<evidence type="ECO:0000259" key="2">
    <source>
        <dbReference type="Pfam" id="PF02627"/>
    </source>
</evidence>
<feature type="compositionally biased region" description="Low complexity" evidence="1">
    <location>
        <begin position="155"/>
        <end position="170"/>
    </location>
</feature>
<feature type="domain" description="Carboxymuconolactone decarboxylase-like" evidence="2">
    <location>
        <begin position="27"/>
        <end position="99"/>
    </location>
</feature>
<dbReference type="GO" id="GO:0051920">
    <property type="term" value="F:peroxiredoxin activity"/>
    <property type="evidence" value="ECO:0007669"/>
    <property type="project" value="InterPro"/>
</dbReference>
<keyword evidence="3" id="KW-0575">Peroxidase</keyword>
<reference evidence="4" key="1">
    <citation type="submission" date="2017-04" db="EMBL/GenBank/DDBJ databases">
        <authorList>
            <person name="Varghese N."/>
            <person name="Submissions S."/>
        </authorList>
    </citation>
    <scope>NUCLEOTIDE SEQUENCE [LARGE SCALE GENOMIC DNA]</scope>
    <source>
        <strain evidence="4">NIO-1021</strain>
    </source>
</reference>
<feature type="region of interest" description="Disordered" evidence="1">
    <location>
        <begin position="150"/>
        <end position="170"/>
    </location>
</feature>
<dbReference type="NCBIfam" id="TIGR00778">
    <property type="entry name" value="ahpD_dom"/>
    <property type="match status" value="1"/>
</dbReference>
<dbReference type="Pfam" id="PF02627">
    <property type="entry name" value="CMD"/>
    <property type="match status" value="1"/>
</dbReference>
<dbReference type="RefSeq" id="WP_085106530.1">
    <property type="nucleotide sequence ID" value="NZ_FXAC01000005.1"/>
</dbReference>
<dbReference type="Gene3D" id="1.20.1290.10">
    <property type="entry name" value="AhpD-like"/>
    <property type="match status" value="1"/>
</dbReference>
<evidence type="ECO:0000313" key="4">
    <source>
        <dbReference type="Proteomes" id="UP000192929"/>
    </source>
</evidence>
<dbReference type="SUPFAM" id="SSF69118">
    <property type="entry name" value="AhpD-like"/>
    <property type="match status" value="1"/>
</dbReference>
<evidence type="ECO:0000313" key="3">
    <source>
        <dbReference type="EMBL" id="SMF01127.1"/>
    </source>
</evidence>
<dbReference type="PANTHER" id="PTHR35446:SF2">
    <property type="entry name" value="CARBOXYMUCONOLACTONE DECARBOXYLASE-LIKE DOMAIN-CONTAINING PROTEIN"/>
    <property type="match status" value="1"/>
</dbReference>
<sequence length="170" mass="18155">MTEQDRFFLDKSDPSSWRAVNAFSRKVGAAAEDAGTPASVVELVNVRVSQLNGCAFCLDLHVRKAEAAGVTAQQLAVLPAWRDTVLFNAVERAALIIAETATLLPDEKTRHAEQAAAREALNDEQYSALQWTAIAINAFNRISILSGHPVRPRKTASAPAGATTSTGGAR</sequence>
<proteinExistence type="predicted"/>
<dbReference type="PANTHER" id="PTHR35446">
    <property type="entry name" value="SI:CH211-175M2.5"/>
    <property type="match status" value="1"/>
</dbReference>
<evidence type="ECO:0000256" key="1">
    <source>
        <dbReference type="SAM" id="MobiDB-lite"/>
    </source>
</evidence>
<dbReference type="AlphaFoldDB" id="A0A1X7CR11"/>
<accession>A0A1X7CR11</accession>